<reference evidence="1" key="1">
    <citation type="journal article" date="2019" name="bioRxiv">
        <title>The Genome of the Zebra Mussel, Dreissena polymorpha: A Resource for Invasive Species Research.</title>
        <authorList>
            <person name="McCartney M.A."/>
            <person name="Auch B."/>
            <person name="Kono T."/>
            <person name="Mallez S."/>
            <person name="Zhang Y."/>
            <person name="Obille A."/>
            <person name="Becker A."/>
            <person name="Abrahante J.E."/>
            <person name="Garbe J."/>
            <person name="Badalamenti J.P."/>
            <person name="Herman A."/>
            <person name="Mangelson H."/>
            <person name="Liachko I."/>
            <person name="Sullivan S."/>
            <person name="Sone E.D."/>
            <person name="Koren S."/>
            <person name="Silverstein K.A.T."/>
            <person name="Beckman K.B."/>
            <person name="Gohl D.M."/>
        </authorList>
    </citation>
    <scope>NUCLEOTIDE SEQUENCE</scope>
    <source>
        <strain evidence="1">Duluth1</strain>
        <tissue evidence="1">Whole animal</tissue>
    </source>
</reference>
<dbReference type="AlphaFoldDB" id="A0A9D4DV25"/>
<protein>
    <submittedName>
        <fullName evidence="1">Uncharacterized protein</fullName>
    </submittedName>
</protein>
<proteinExistence type="predicted"/>
<sequence length="57" mass="6556">MDDAFTTIFRKKPCADAMVTVNIITLDQSVESMRTSLLCHQEQSLESVRDWARLYCS</sequence>
<dbReference type="Proteomes" id="UP000828390">
    <property type="component" value="Unassembled WGS sequence"/>
</dbReference>
<keyword evidence="2" id="KW-1185">Reference proteome</keyword>
<name>A0A9D4DV25_DREPO</name>
<gene>
    <name evidence="1" type="ORF">DPMN_189182</name>
</gene>
<reference evidence="1" key="2">
    <citation type="submission" date="2020-11" db="EMBL/GenBank/DDBJ databases">
        <authorList>
            <person name="McCartney M.A."/>
            <person name="Auch B."/>
            <person name="Kono T."/>
            <person name="Mallez S."/>
            <person name="Becker A."/>
            <person name="Gohl D.M."/>
            <person name="Silverstein K.A.T."/>
            <person name="Koren S."/>
            <person name="Bechman K.B."/>
            <person name="Herman A."/>
            <person name="Abrahante J.E."/>
            <person name="Garbe J."/>
        </authorList>
    </citation>
    <scope>NUCLEOTIDE SEQUENCE</scope>
    <source>
        <strain evidence="1">Duluth1</strain>
        <tissue evidence="1">Whole animal</tissue>
    </source>
</reference>
<dbReference type="EMBL" id="JAIWYP010000010">
    <property type="protein sequence ID" value="KAH3754507.1"/>
    <property type="molecule type" value="Genomic_DNA"/>
</dbReference>
<accession>A0A9D4DV25</accession>
<evidence type="ECO:0000313" key="2">
    <source>
        <dbReference type="Proteomes" id="UP000828390"/>
    </source>
</evidence>
<comment type="caution">
    <text evidence="1">The sequence shown here is derived from an EMBL/GenBank/DDBJ whole genome shotgun (WGS) entry which is preliminary data.</text>
</comment>
<organism evidence="1 2">
    <name type="scientific">Dreissena polymorpha</name>
    <name type="common">Zebra mussel</name>
    <name type="synonym">Mytilus polymorpha</name>
    <dbReference type="NCBI Taxonomy" id="45954"/>
    <lineage>
        <taxon>Eukaryota</taxon>
        <taxon>Metazoa</taxon>
        <taxon>Spiralia</taxon>
        <taxon>Lophotrochozoa</taxon>
        <taxon>Mollusca</taxon>
        <taxon>Bivalvia</taxon>
        <taxon>Autobranchia</taxon>
        <taxon>Heteroconchia</taxon>
        <taxon>Euheterodonta</taxon>
        <taxon>Imparidentia</taxon>
        <taxon>Neoheterodontei</taxon>
        <taxon>Myida</taxon>
        <taxon>Dreissenoidea</taxon>
        <taxon>Dreissenidae</taxon>
        <taxon>Dreissena</taxon>
    </lineage>
</organism>
<evidence type="ECO:0000313" key="1">
    <source>
        <dbReference type="EMBL" id="KAH3754507.1"/>
    </source>
</evidence>